<keyword evidence="3" id="KW-1185">Reference proteome</keyword>
<evidence type="ECO:0000313" key="3">
    <source>
        <dbReference type="Proteomes" id="UP001217485"/>
    </source>
</evidence>
<reference evidence="2 3" key="1">
    <citation type="submission" date="2023-01" db="EMBL/GenBank/DDBJ databases">
        <title>Minimal conservation of predation-associated metabolite biosynthetic gene clusters underscores biosynthetic potential of Myxococcota including descriptions for ten novel species: Archangium lansinium sp. nov., Myxococcus landrumus sp. nov., Nannocystis bai.</title>
        <authorList>
            <person name="Ahearne A."/>
            <person name="Stevens C."/>
            <person name="Dowd S."/>
        </authorList>
    </citation>
    <scope>NUCLEOTIDE SEQUENCE [LARGE SCALE GENOMIC DNA]</scope>
    <source>
        <strain evidence="2 3">WIWO2</strain>
    </source>
</reference>
<proteinExistence type="predicted"/>
<dbReference type="EMBL" id="JAQNDK010000001">
    <property type="protein sequence ID" value="MDC0676981.1"/>
    <property type="molecule type" value="Genomic_DNA"/>
</dbReference>
<evidence type="ECO:0000256" key="1">
    <source>
        <dbReference type="SAM" id="MobiDB-lite"/>
    </source>
</evidence>
<sequence length="737" mass="81284">MTLQAGEGGTTVIRQRGSALYLLAGRLWAEARVSEGHGLRCLLPTLTPYPLSFSTQWNNWQNLQQAALPAVGRIALALDDDAHEEAVLLLRHVLDVDSGYWLELERAVPNGLRKEVLAKLSELEERTRSTSSLGGHLKALAPHAGSSDPRERLFVAKHYRSTTKHLSNDNHLTFMKNIQPALEAWLNEGDGAVFETAVGIAEMIGYKLFERGAYAEAEPWLSAALDAGIASAELLRARWECRLYRGDERAAAEDWRAAEPIDDPAHGLSLGFFHRGDRQDRRAMGLARVARSLGKLAGGEDPCRDRPKTRKAKAISETERSSLLATARVLAEEAVALVDERARGDEARARAGQGVTDRGFEARIFAARALVREGSGDTAGALDDYRRARTLATAAGLSWQGDLHGEDIRRLERSGKANGGAIPESFDPDWFLASERSDGERSRAAAVWCAQPWRVVPGARERGASISIAFALVKAIVDHSAALWKLGEADGVKLPDRLELAQRARPLLDRFADRRDADRLESVLDDAHEIAFDVLPRHEKAERAGFFAFLRALGDAEAIDEERVLSALGDDAWSRVRRHLEARLDRLDPLRDVFDATVHAGAPMEAVGAALAAYQQLFRNDWGSFATPRPAWVKLAKPLDRADGAKLAPALIELIRREQSVPGHYGLARLPAKSLWPLFYAWHPSTEAFLLEVLARKLDNGKSLSSTQRKTRHECLSWFADEKKLAKLGAALARRGR</sequence>
<organism evidence="2 3">
    <name type="scientific">Sorangium atrum</name>
    <dbReference type="NCBI Taxonomy" id="2995308"/>
    <lineage>
        <taxon>Bacteria</taxon>
        <taxon>Pseudomonadati</taxon>
        <taxon>Myxococcota</taxon>
        <taxon>Polyangia</taxon>
        <taxon>Polyangiales</taxon>
        <taxon>Polyangiaceae</taxon>
        <taxon>Sorangium</taxon>
    </lineage>
</organism>
<accession>A0ABT5BS36</accession>
<name>A0ABT5BS36_9BACT</name>
<dbReference type="RefSeq" id="WP_272093753.1">
    <property type="nucleotide sequence ID" value="NZ_JAQNDK010000001.1"/>
</dbReference>
<gene>
    <name evidence="2" type="ORF">POL72_04460</name>
</gene>
<dbReference type="Proteomes" id="UP001217485">
    <property type="component" value="Unassembled WGS sequence"/>
</dbReference>
<comment type="caution">
    <text evidence="2">The sequence shown here is derived from an EMBL/GenBank/DDBJ whole genome shotgun (WGS) entry which is preliminary data.</text>
</comment>
<evidence type="ECO:0000313" key="2">
    <source>
        <dbReference type="EMBL" id="MDC0676981.1"/>
    </source>
</evidence>
<feature type="region of interest" description="Disordered" evidence="1">
    <location>
        <begin position="298"/>
        <end position="317"/>
    </location>
</feature>
<protein>
    <submittedName>
        <fullName evidence="2">Uncharacterized protein</fullName>
    </submittedName>
</protein>